<dbReference type="EMBL" id="JANJYJ010000007">
    <property type="protein sequence ID" value="KAK3198994.1"/>
    <property type="molecule type" value="Genomic_DNA"/>
</dbReference>
<dbReference type="Proteomes" id="UP001281410">
    <property type="component" value="Unassembled WGS sequence"/>
</dbReference>
<organism evidence="3 4">
    <name type="scientific">Dipteronia sinensis</name>
    <dbReference type="NCBI Taxonomy" id="43782"/>
    <lineage>
        <taxon>Eukaryota</taxon>
        <taxon>Viridiplantae</taxon>
        <taxon>Streptophyta</taxon>
        <taxon>Embryophyta</taxon>
        <taxon>Tracheophyta</taxon>
        <taxon>Spermatophyta</taxon>
        <taxon>Magnoliopsida</taxon>
        <taxon>eudicotyledons</taxon>
        <taxon>Gunneridae</taxon>
        <taxon>Pentapetalae</taxon>
        <taxon>rosids</taxon>
        <taxon>malvids</taxon>
        <taxon>Sapindales</taxon>
        <taxon>Sapindaceae</taxon>
        <taxon>Hippocastanoideae</taxon>
        <taxon>Acereae</taxon>
        <taxon>Dipteronia</taxon>
    </lineage>
</organism>
<evidence type="ECO:0000256" key="2">
    <source>
        <dbReference type="ARBA" id="ARBA00022821"/>
    </source>
</evidence>
<proteinExistence type="predicted"/>
<dbReference type="PANTHER" id="PTHR33463:SF183">
    <property type="entry name" value="NB-ARC DOMAIN DISEASE RESISTANCE PROTEIN"/>
    <property type="match status" value="1"/>
</dbReference>
<evidence type="ECO:0000313" key="4">
    <source>
        <dbReference type="Proteomes" id="UP001281410"/>
    </source>
</evidence>
<evidence type="ECO:0008006" key="5">
    <source>
        <dbReference type="Google" id="ProtNLM"/>
    </source>
</evidence>
<dbReference type="GO" id="GO:0006952">
    <property type="term" value="P:defense response"/>
    <property type="evidence" value="ECO:0007669"/>
    <property type="project" value="UniProtKB-KW"/>
</dbReference>
<name>A0AAE0A1I3_9ROSI</name>
<keyword evidence="2" id="KW-0611">Plant defense</keyword>
<keyword evidence="1" id="KW-0547">Nucleotide-binding</keyword>
<gene>
    <name evidence="3" type="ORF">Dsin_022409</name>
</gene>
<evidence type="ECO:0000313" key="3">
    <source>
        <dbReference type="EMBL" id="KAK3198994.1"/>
    </source>
</evidence>
<dbReference type="GO" id="GO:0043531">
    <property type="term" value="F:ADP binding"/>
    <property type="evidence" value="ECO:0007669"/>
    <property type="project" value="InterPro"/>
</dbReference>
<keyword evidence="4" id="KW-1185">Reference proteome</keyword>
<dbReference type="InterPro" id="IPR042197">
    <property type="entry name" value="Apaf_helical"/>
</dbReference>
<dbReference type="GO" id="GO:0005524">
    <property type="term" value="F:ATP binding"/>
    <property type="evidence" value="ECO:0007669"/>
    <property type="project" value="UniProtKB-KW"/>
</dbReference>
<protein>
    <recommendedName>
        <fullName evidence="5">NB-ARC domain-containing protein</fullName>
    </recommendedName>
</protein>
<reference evidence="3" key="1">
    <citation type="journal article" date="2023" name="Plant J.">
        <title>Genome sequences and population genomics provide insights into the demographic history, inbreeding, and mutation load of two 'living fossil' tree species of Dipteronia.</title>
        <authorList>
            <person name="Feng Y."/>
            <person name="Comes H.P."/>
            <person name="Chen J."/>
            <person name="Zhu S."/>
            <person name="Lu R."/>
            <person name="Zhang X."/>
            <person name="Li P."/>
            <person name="Qiu J."/>
            <person name="Olsen K.M."/>
            <person name="Qiu Y."/>
        </authorList>
    </citation>
    <scope>NUCLEOTIDE SEQUENCE</scope>
    <source>
        <strain evidence="3">NBL</strain>
    </source>
</reference>
<dbReference type="InterPro" id="IPR050905">
    <property type="entry name" value="Plant_NBS-LRR"/>
</dbReference>
<dbReference type="PANTHER" id="PTHR33463">
    <property type="entry name" value="NB-ARC DOMAIN-CONTAINING PROTEIN-RELATED"/>
    <property type="match status" value="1"/>
</dbReference>
<evidence type="ECO:0000256" key="1">
    <source>
        <dbReference type="ARBA" id="ARBA00022741"/>
    </source>
</evidence>
<dbReference type="AlphaFoldDB" id="A0AAE0A1I3"/>
<comment type="caution">
    <text evidence="3">The sequence shown here is derived from an EMBL/GenBank/DDBJ whole genome shotgun (WGS) entry which is preliminary data.</text>
</comment>
<accession>A0AAE0A1I3</accession>
<dbReference type="InterPro" id="IPR027417">
    <property type="entry name" value="P-loop_NTPase"/>
</dbReference>
<dbReference type="Gene3D" id="1.10.8.430">
    <property type="entry name" value="Helical domain of apoptotic protease-activating factors"/>
    <property type="match status" value="1"/>
</dbReference>
<sequence length="114" mass="13155">MNCQWKVQFSDSLRLDDIAKEVVDECNGLPLAIVTVGSPLREKDIDEWKVVCQKLKNSKLDDVENVDVYVYACLKLSYDYLKGDQIKLCFLLCSMFLEDHKIELEELVRYGLGC</sequence>
<dbReference type="SUPFAM" id="SSF52540">
    <property type="entry name" value="P-loop containing nucleoside triphosphate hydrolases"/>
    <property type="match status" value="1"/>
</dbReference>